<dbReference type="PROSITE" id="PS51318">
    <property type="entry name" value="TAT"/>
    <property type="match status" value="1"/>
</dbReference>
<dbReference type="InterPro" id="IPR006311">
    <property type="entry name" value="TAT_signal"/>
</dbReference>
<keyword evidence="5" id="KW-0560">Oxidoreductase</keyword>
<feature type="chain" id="PRO_5039422880" evidence="6">
    <location>
        <begin position="27"/>
        <end position="496"/>
    </location>
</feature>
<reference evidence="8" key="1">
    <citation type="submission" date="2021-02" db="EMBL/GenBank/DDBJ databases">
        <title>Natrosporangium hydrolyticum gen. nov., sp. nov, a haloalkaliphilic actinobacterium from a soda solonchak soil.</title>
        <authorList>
            <person name="Sorokin D.Y."/>
            <person name="Khijniak T.V."/>
            <person name="Zakharycheva A.P."/>
            <person name="Boueva O.V."/>
            <person name="Ariskina E.V."/>
            <person name="Hahnke R.L."/>
            <person name="Bunk B."/>
            <person name="Sproer C."/>
            <person name="Schumann P."/>
            <person name="Evtushenko L.I."/>
            <person name="Kublanov I.V."/>
        </authorList>
    </citation>
    <scope>NUCLEOTIDE SEQUENCE</scope>
    <source>
        <strain evidence="8">DSM 106523</strain>
    </source>
</reference>
<dbReference type="Gene3D" id="3.40.462.10">
    <property type="entry name" value="FAD-linked oxidases, C-terminal domain"/>
    <property type="match status" value="1"/>
</dbReference>
<dbReference type="RefSeq" id="WP_239679012.1">
    <property type="nucleotide sequence ID" value="NZ_CP070499.1"/>
</dbReference>
<dbReference type="GO" id="GO:0009690">
    <property type="term" value="P:cytokinin metabolic process"/>
    <property type="evidence" value="ECO:0007669"/>
    <property type="project" value="InterPro"/>
</dbReference>
<comment type="cofactor">
    <cofactor evidence="1">
        <name>FAD</name>
        <dbReference type="ChEBI" id="CHEBI:57692"/>
    </cofactor>
</comment>
<evidence type="ECO:0000256" key="3">
    <source>
        <dbReference type="ARBA" id="ARBA00022630"/>
    </source>
</evidence>
<evidence type="ECO:0000256" key="5">
    <source>
        <dbReference type="ARBA" id="ARBA00023002"/>
    </source>
</evidence>
<dbReference type="InterPro" id="IPR016164">
    <property type="entry name" value="FAD-linked_Oxase-like_C"/>
</dbReference>
<organism evidence="8 9">
    <name type="scientific">Natronosporangium hydrolyticum</name>
    <dbReference type="NCBI Taxonomy" id="2811111"/>
    <lineage>
        <taxon>Bacteria</taxon>
        <taxon>Bacillati</taxon>
        <taxon>Actinomycetota</taxon>
        <taxon>Actinomycetes</taxon>
        <taxon>Micromonosporales</taxon>
        <taxon>Micromonosporaceae</taxon>
        <taxon>Natronosporangium</taxon>
    </lineage>
</organism>
<evidence type="ECO:0000256" key="6">
    <source>
        <dbReference type="SAM" id="SignalP"/>
    </source>
</evidence>
<dbReference type="Pfam" id="PF01565">
    <property type="entry name" value="FAD_binding_4"/>
    <property type="match status" value="1"/>
</dbReference>
<dbReference type="GO" id="GO:0019139">
    <property type="term" value="F:cytokinin dehydrogenase activity"/>
    <property type="evidence" value="ECO:0007669"/>
    <property type="project" value="InterPro"/>
</dbReference>
<evidence type="ECO:0000259" key="7">
    <source>
        <dbReference type="PROSITE" id="PS51387"/>
    </source>
</evidence>
<dbReference type="InterPro" id="IPR016169">
    <property type="entry name" value="FAD-bd_PCMH_sub2"/>
</dbReference>
<name>A0A895YFY0_9ACTN</name>
<evidence type="ECO:0000256" key="4">
    <source>
        <dbReference type="ARBA" id="ARBA00022827"/>
    </source>
</evidence>
<dbReference type="InterPro" id="IPR016167">
    <property type="entry name" value="FAD-bd_PCMH_sub1"/>
</dbReference>
<feature type="domain" description="FAD-binding PCMH-type" evidence="7">
    <location>
        <begin position="71"/>
        <end position="249"/>
    </location>
</feature>
<keyword evidence="6" id="KW-0732">Signal</keyword>
<sequence>MSNHVNRRTLFKGAAAGALAVGFSQAAGGWLTAAAAAGRTDVAWAPPFDGHLETAPEVLESFSHDFGRLTTPGTPRAVLRPGSVDDIVKAVRFTRQNRLTIAMNGQSGTGTDLESHSNYGQAAVPDGISIDARELNQIHQIDADSAVVDAGVTWAELAQATLAHGKTPPALPDYLHLTVGGTISVGGIGGTVHQHGLLCDTVDEIEIVTGTGRLLTASLSRNPALFLAALGGGGQVGLIVRARVKLVPAKPNIIVFNLFYNDLAAYCADAEKLAHEGRFDHQSGEIVRTLDDTSWRYKVEAGVYFDGDPPDQEHLLRGLNDEQAEREVAQMPYAQWIFRIDPYEDFLKDNGFWEQPKPWFSMVLPATRTQQYISAVVDELVPEDLGAGFAGFYPFPVSKLTRPMFAKPIQRTAYLFDLLRFPVPGDPGIDRMMDQNRRLYDLGVSLGGKRYLVGAIPDMTTSDWRRHFGLLWPGFRAAKFVYDPANILTPGQGFFS</sequence>
<dbReference type="Pfam" id="PF09265">
    <property type="entry name" value="Cytokin-bind"/>
    <property type="match status" value="1"/>
</dbReference>
<accession>A0A895YFY0</accession>
<dbReference type="InterPro" id="IPR050432">
    <property type="entry name" value="FAD-linked_Oxidoreductases_BP"/>
</dbReference>
<keyword evidence="3" id="KW-0285">Flavoprotein</keyword>
<protein>
    <submittedName>
        <fullName evidence="8">FAD-binding protein</fullName>
    </submittedName>
</protein>
<dbReference type="SUPFAM" id="SSF56176">
    <property type="entry name" value="FAD-binding/transporter-associated domain-like"/>
    <property type="match status" value="1"/>
</dbReference>
<keyword evidence="9" id="KW-1185">Reference proteome</keyword>
<comment type="similarity">
    <text evidence="2">Belongs to the oxygen-dependent FAD-linked oxidoreductase family.</text>
</comment>
<dbReference type="InterPro" id="IPR016170">
    <property type="entry name" value="Cytok_DH_C_sf"/>
</dbReference>
<proteinExistence type="inferred from homology"/>
<gene>
    <name evidence="8" type="ORF">JQS43_11110</name>
</gene>
<evidence type="ECO:0000313" key="8">
    <source>
        <dbReference type="EMBL" id="QSB16774.1"/>
    </source>
</evidence>
<dbReference type="PANTHER" id="PTHR13878:SF53">
    <property type="entry name" value="CYTOKININ DEHYDROGENASE 6"/>
    <property type="match status" value="1"/>
</dbReference>
<feature type="signal peptide" evidence="6">
    <location>
        <begin position="1"/>
        <end position="26"/>
    </location>
</feature>
<evidence type="ECO:0000256" key="2">
    <source>
        <dbReference type="ARBA" id="ARBA00005466"/>
    </source>
</evidence>
<dbReference type="Gene3D" id="3.30.43.10">
    <property type="entry name" value="Uridine Diphospho-n-acetylenolpyruvylglucosamine Reductase, domain 2"/>
    <property type="match status" value="2"/>
</dbReference>
<dbReference type="AlphaFoldDB" id="A0A895YFY0"/>
<dbReference type="GO" id="GO:0071949">
    <property type="term" value="F:FAD binding"/>
    <property type="evidence" value="ECO:0007669"/>
    <property type="project" value="InterPro"/>
</dbReference>
<dbReference type="PANTHER" id="PTHR13878">
    <property type="entry name" value="GULONOLACTONE OXIDASE"/>
    <property type="match status" value="1"/>
</dbReference>
<dbReference type="InterPro" id="IPR036318">
    <property type="entry name" value="FAD-bd_PCMH-like_sf"/>
</dbReference>
<dbReference type="EMBL" id="CP070499">
    <property type="protein sequence ID" value="QSB16774.1"/>
    <property type="molecule type" value="Genomic_DNA"/>
</dbReference>
<dbReference type="Gene3D" id="3.30.465.10">
    <property type="match status" value="1"/>
</dbReference>
<dbReference type="Proteomes" id="UP000662857">
    <property type="component" value="Chromosome"/>
</dbReference>
<dbReference type="InterPro" id="IPR016166">
    <property type="entry name" value="FAD-bd_PCMH"/>
</dbReference>
<keyword evidence="4" id="KW-0274">FAD</keyword>
<dbReference type="SUPFAM" id="SSF55103">
    <property type="entry name" value="FAD-linked oxidases, C-terminal domain"/>
    <property type="match status" value="1"/>
</dbReference>
<dbReference type="KEGG" id="nhy:JQS43_11110"/>
<dbReference type="InterPro" id="IPR015345">
    <property type="entry name" value="Cytokinin_DH_FAD/cytokin-bd"/>
</dbReference>
<dbReference type="PROSITE" id="PS51387">
    <property type="entry name" value="FAD_PCMH"/>
    <property type="match status" value="1"/>
</dbReference>
<evidence type="ECO:0000313" key="9">
    <source>
        <dbReference type="Proteomes" id="UP000662857"/>
    </source>
</evidence>
<dbReference type="InterPro" id="IPR006094">
    <property type="entry name" value="Oxid_FAD_bind_N"/>
</dbReference>
<evidence type="ECO:0000256" key="1">
    <source>
        <dbReference type="ARBA" id="ARBA00001974"/>
    </source>
</evidence>